<keyword evidence="2" id="KW-0812">Transmembrane</keyword>
<keyword evidence="2" id="KW-0472">Membrane</keyword>
<evidence type="ECO:0000256" key="2">
    <source>
        <dbReference type="SAM" id="Phobius"/>
    </source>
</evidence>
<evidence type="ECO:0000256" key="1">
    <source>
        <dbReference type="SAM" id="MobiDB-lite"/>
    </source>
</evidence>
<feature type="compositionally biased region" description="Low complexity" evidence="1">
    <location>
        <begin position="249"/>
        <end position="283"/>
    </location>
</feature>
<feature type="compositionally biased region" description="Pro residues" evidence="1">
    <location>
        <begin position="224"/>
        <end position="248"/>
    </location>
</feature>
<feature type="transmembrane region" description="Helical" evidence="2">
    <location>
        <begin position="745"/>
        <end position="766"/>
    </location>
</feature>
<protein>
    <recommendedName>
        <fullName evidence="5">Tox-REase-7 domain-containing protein</fullName>
    </recommendedName>
</protein>
<accession>A0A1A2Z889</accession>
<comment type="caution">
    <text evidence="3">The sequence shown here is derived from an EMBL/GenBank/DDBJ whole genome shotgun (WGS) entry which is preliminary data.</text>
</comment>
<reference evidence="3 4" key="1">
    <citation type="submission" date="2016-06" db="EMBL/GenBank/DDBJ databases">
        <authorList>
            <person name="Kjaerup R.B."/>
            <person name="Dalgaard T.S."/>
            <person name="Juul-Madsen H.R."/>
        </authorList>
    </citation>
    <scope>NUCLEOTIDE SEQUENCE [LARGE SCALE GENOMIC DNA]</scope>
    <source>
        <strain evidence="3 4">E1334</strain>
    </source>
</reference>
<evidence type="ECO:0008006" key="5">
    <source>
        <dbReference type="Google" id="ProtNLM"/>
    </source>
</evidence>
<dbReference type="AlphaFoldDB" id="A0A1A2Z889"/>
<evidence type="ECO:0000313" key="4">
    <source>
        <dbReference type="Proteomes" id="UP000091846"/>
    </source>
</evidence>
<sequence>MIDINTRGKYKAGTEQHLYKSWLVYQNQRAPAIANPLNWNDYRDAYVRAFNNRNTGTSFETRLDQELKFTENGYVRNRKIKGTSINRRPDFHNDQEIVEIKTGAVDKAQLEDFLRIAQETGRRVIYIFPDKPPAATLQAMLAAAQGLGASDRLFVRYYPTVGVPDPSGKAVLASGGQNPVSGGADQTTGASPDSPAQAIEQAFVSGQVNADMDIEQAAQDPESVPEPVPVSAPAPAPGQAPGSVPAPAPAQQAPGSAPAPAQDPGSAPAPAPAQQVPGSVPAPRQVSGPMPINPGAVVGPIVDVGVLAGVTAANTVAGIIGAATGGAVTALANVTGGLVAGIAGAVTGGIVGGVASGIGGGVASGLSAVSSGIGGVLGGVDFSTLQLRYISDTDLNGNGVQYSFAANTQTGAAPSFGGNTNAYMASDSFFVWLALPTSAFTVNLNPNEPDRIIDAQFGRTDAGRILLEADYTMKQATAKLVDPATPDGRQFLDALKGSKCFSPQRKWIIPLPASVSTQGDSMYILDAPLDVKLEIEGMDLKPGIGCPAQDAGITRQNDDLYRTMILPKIVDEVNHAPEYADLRRVYASRIAAEWYRQRSATKATAYSKIVDSGNIDAWTSKEPFSPQELFNRYRKSFYEGDATYTWQTGDPTTWKLTIGGVDFTNIPMVNMTPKDFAKDHPTLPATASGSLFGPRLQSSSQQSSAQHVWLGGLTSARPMSQVWKGDPGVLIPMPKSVFGTSLSPLLYAAIVLPLAAWIGVGGALWWRRRRTAGVAGRR</sequence>
<organism evidence="3 4">
    <name type="scientific">Mycobacterium colombiense</name>
    <dbReference type="NCBI Taxonomy" id="339268"/>
    <lineage>
        <taxon>Bacteria</taxon>
        <taxon>Bacillati</taxon>
        <taxon>Actinomycetota</taxon>
        <taxon>Actinomycetes</taxon>
        <taxon>Mycobacteriales</taxon>
        <taxon>Mycobacteriaceae</taxon>
        <taxon>Mycobacterium</taxon>
        <taxon>Mycobacterium avium complex (MAC)</taxon>
    </lineage>
</organism>
<feature type="region of interest" description="Disordered" evidence="1">
    <location>
        <begin position="169"/>
        <end position="195"/>
    </location>
</feature>
<gene>
    <name evidence="3" type="ORF">A5708_14180</name>
</gene>
<evidence type="ECO:0000313" key="3">
    <source>
        <dbReference type="EMBL" id="OBI45722.1"/>
    </source>
</evidence>
<name>A0A1A2Z889_9MYCO</name>
<proteinExistence type="predicted"/>
<dbReference type="EMBL" id="LZKI01000027">
    <property type="protein sequence ID" value="OBI45722.1"/>
    <property type="molecule type" value="Genomic_DNA"/>
</dbReference>
<feature type="region of interest" description="Disordered" evidence="1">
    <location>
        <begin position="218"/>
        <end position="288"/>
    </location>
</feature>
<dbReference type="Proteomes" id="UP000091846">
    <property type="component" value="Unassembled WGS sequence"/>
</dbReference>
<keyword evidence="2" id="KW-1133">Transmembrane helix</keyword>
<feature type="compositionally biased region" description="Polar residues" evidence="1">
    <location>
        <begin position="175"/>
        <end position="191"/>
    </location>
</feature>